<accession>A0A915BSY3</accession>
<dbReference type="AlphaFoldDB" id="A0A915BSY3"/>
<dbReference type="Proteomes" id="UP000887569">
    <property type="component" value="Unplaced"/>
</dbReference>
<evidence type="ECO:0000313" key="2">
    <source>
        <dbReference type="WBParaSite" id="PgR058_g013_t04"/>
    </source>
</evidence>
<protein>
    <submittedName>
        <fullName evidence="2">CUB domain-containing protein</fullName>
    </submittedName>
</protein>
<sequence length="92" mass="10337">MASTVESDLTSSPIPNKLCAFWERGEEVKSYASLNTQDFVSEFGNTCNYTFIISVPPNLRCFTRHKAIAIDGIEYNCTNNINIPLIFLKSPQ</sequence>
<evidence type="ECO:0000313" key="1">
    <source>
        <dbReference type="Proteomes" id="UP000887569"/>
    </source>
</evidence>
<organism evidence="1 2">
    <name type="scientific">Parascaris univalens</name>
    <name type="common">Nematode worm</name>
    <dbReference type="NCBI Taxonomy" id="6257"/>
    <lineage>
        <taxon>Eukaryota</taxon>
        <taxon>Metazoa</taxon>
        <taxon>Ecdysozoa</taxon>
        <taxon>Nematoda</taxon>
        <taxon>Chromadorea</taxon>
        <taxon>Rhabditida</taxon>
        <taxon>Spirurina</taxon>
        <taxon>Ascaridomorpha</taxon>
        <taxon>Ascaridoidea</taxon>
        <taxon>Ascarididae</taxon>
        <taxon>Parascaris</taxon>
    </lineage>
</organism>
<name>A0A915BSY3_PARUN</name>
<reference evidence="2" key="1">
    <citation type="submission" date="2022-11" db="UniProtKB">
        <authorList>
            <consortium name="WormBaseParasite"/>
        </authorList>
    </citation>
    <scope>IDENTIFICATION</scope>
</reference>
<keyword evidence="1" id="KW-1185">Reference proteome</keyword>
<dbReference type="WBParaSite" id="PgR058_g013_t04">
    <property type="protein sequence ID" value="PgR058_g013_t04"/>
    <property type="gene ID" value="PgR058_g013"/>
</dbReference>
<proteinExistence type="predicted"/>